<dbReference type="EMBL" id="CP098023">
    <property type="protein sequence ID" value="WKD51271.1"/>
    <property type="molecule type" value="Genomic_DNA"/>
</dbReference>
<name>A0ABY9EGP7_9GAMM</name>
<sequence>MDIFRIQHSGTTVSVVYQKMAAPRSAGFLLFILKGKSVNCTVFISGAGNLNLKPLRLNYWTPFAETYGMELSIGRVGGQVGKHIPGGDQVLTSQAAHPVDVPQASGMRAYTDLL</sequence>
<evidence type="ECO:0000313" key="1">
    <source>
        <dbReference type="EMBL" id="WKD51271.1"/>
    </source>
</evidence>
<gene>
    <name evidence="1" type="ORF">M8T91_07595</name>
</gene>
<dbReference type="Proteomes" id="UP001321520">
    <property type="component" value="Chromosome"/>
</dbReference>
<keyword evidence="2" id="KW-1185">Reference proteome</keyword>
<organism evidence="1 2">
    <name type="scientific">Microbulbifer spongiae</name>
    <dbReference type="NCBI Taxonomy" id="2944933"/>
    <lineage>
        <taxon>Bacteria</taxon>
        <taxon>Pseudomonadati</taxon>
        <taxon>Pseudomonadota</taxon>
        <taxon>Gammaproteobacteria</taxon>
        <taxon>Cellvibrionales</taxon>
        <taxon>Microbulbiferaceae</taxon>
        <taxon>Microbulbifer</taxon>
    </lineage>
</organism>
<reference evidence="1 2" key="1">
    <citation type="submission" date="2022-05" db="EMBL/GenBank/DDBJ databases">
        <title>Microbulbifer sp. nov., isolated from sponge.</title>
        <authorList>
            <person name="Gao L."/>
        </authorList>
    </citation>
    <scope>NUCLEOTIDE SEQUENCE [LARGE SCALE GENOMIC DNA]</scope>
    <source>
        <strain evidence="1 2">MI-G</strain>
    </source>
</reference>
<dbReference type="RefSeq" id="WP_301418386.1">
    <property type="nucleotide sequence ID" value="NZ_CP098023.1"/>
</dbReference>
<proteinExistence type="predicted"/>
<accession>A0ABY9EGP7</accession>
<protein>
    <submittedName>
        <fullName evidence="1">Uncharacterized protein</fullName>
    </submittedName>
</protein>
<evidence type="ECO:0000313" key="2">
    <source>
        <dbReference type="Proteomes" id="UP001321520"/>
    </source>
</evidence>